<reference evidence="2" key="1">
    <citation type="journal article" date="2014" name="Int. J. Syst. Evol. Microbiol.">
        <title>Complete genome sequence of Corynebacterium casei LMG S-19264T (=DSM 44701T), isolated from a smear-ripened cheese.</title>
        <authorList>
            <consortium name="US DOE Joint Genome Institute (JGI-PGF)"/>
            <person name="Walter F."/>
            <person name="Albersmeier A."/>
            <person name="Kalinowski J."/>
            <person name="Ruckert C."/>
        </authorList>
    </citation>
    <scope>NUCLEOTIDE SEQUENCE</scope>
    <source>
        <strain evidence="2">JCM 4386</strain>
    </source>
</reference>
<evidence type="ECO:0000256" key="1">
    <source>
        <dbReference type="SAM" id="MobiDB-lite"/>
    </source>
</evidence>
<proteinExistence type="predicted"/>
<gene>
    <name evidence="2" type="ORF">GCM10010269_18810</name>
</gene>
<accession>A0A918FT70</accession>
<dbReference type="EMBL" id="BMTL01000006">
    <property type="protein sequence ID" value="GGR79762.1"/>
    <property type="molecule type" value="Genomic_DNA"/>
</dbReference>
<name>A0A918FT70_9ACTN</name>
<feature type="compositionally biased region" description="Acidic residues" evidence="1">
    <location>
        <begin position="1"/>
        <end position="11"/>
    </location>
</feature>
<keyword evidence="3" id="KW-1185">Reference proteome</keyword>
<comment type="caution">
    <text evidence="2">The sequence shown here is derived from an EMBL/GenBank/DDBJ whole genome shotgun (WGS) entry which is preliminary data.</text>
</comment>
<evidence type="ECO:0000313" key="3">
    <source>
        <dbReference type="Proteomes" id="UP000606194"/>
    </source>
</evidence>
<dbReference type="Proteomes" id="UP000606194">
    <property type="component" value="Unassembled WGS sequence"/>
</dbReference>
<feature type="region of interest" description="Disordered" evidence="1">
    <location>
        <begin position="1"/>
        <end position="68"/>
    </location>
</feature>
<protein>
    <submittedName>
        <fullName evidence="2">Uncharacterized protein</fullName>
    </submittedName>
</protein>
<sequence>MDPVDPEETGEAEGVGGESLMGPVSQPLPGRPHPDPRVTRAPVSGGSPGPDQGRAGTTPAEEPTRRCP</sequence>
<evidence type="ECO:0000313" key="2">
    <source>
        <dbReference type="EMBL" id="GGR79762.1"/>
    </source>
</evidence>
<reference evidence="2" key="2">
    <citation type="submission" date="2020-09" db="EMBL/GenBank/DDBJ databases">
        <authorList>
            <person name="Sun Q."/>
            <person name="Ohkuma M."/>
        </authorList>
    </citation>
    <scope>NUCLEOTIDE SEQUENCE</scope>
    <source>
        <strain evidence="2">JCM 4386</strain>
    </source>
</reference>
<dbReference type="AlphaFoldDB" id="A0A918FT70"/>
<organism evidence="2 3">
    <name type="scientific">Streptomyces humidus</name>
    <dbReference type="NCBI Taxonomy" id="52259"/>
    <lineage>
        <taxon>Bacteria</taxon>
        <taxon>Bacillati</taxon>
        <taxon>Actinomycetota</taxon>
        <taxon>Actinomycetes</taxon>
        <taxon>Kitasatosporales</taxon>
        <taxon>Streptomycetaceae</taxon>
        <taxon>Streptomyces</taxon>
    </lineage>
</organism>